<dbReference type="AlphaFoldDB" id="A0A0W0ZHK4"/>
<evidence type="ECO:0000256" key="8">
    <source>
        <dbReference type="PIRNR" id="PIRNR004553"/>
    </source>
</evidence>
<dbReference type="CDD" id="cd02440">
    <property type="entry name" value="AdoMet_MTases"/>
    <property type="match status" value="1"/>
</dbReference>
<dbReference type="GO" id="GO:0052913">
    <property type="term" value="F:16S rRNA (guanine(966)-N(2))-methyltransferase activity"/>
    <property type="evidence" value="ECO:0007669"/>
    <property type="project" value="UniProtKB-EC"/>
</dbReference>
<protein>
    <recommendedName>
        <fullName evidence="4 8">Ribosomal RNA small subunit methyltransferase D</fullName>
        <ecNumber evidence="3 8">2.1.1.171</ecNumber>
    </recommendedName>
</protein>
<keyword evidence="10" id="KW-1185">Reference proteome</keyword>
<gene>
    <name evidence="9" type="primary">yhhF</name>
    <name evidence="9" type="ORF">Lste_1663</name>
</gene>
<keyword evidence="8" id="KW-0949">S-adenosyl-L-methionine</keyword>
<dbReference type="InterPro" id="IPR002052">
    <property type="entry name" value="DNA_methylase_N6_adenine_CS"/>
</dbReference>
<evidence type="ECO:0000313" key="9">
    <source>
        <dbReference type="EMBL" id="KTD68505.1"/>
    </source>
</evidence>
<evidence type="ECO:0000256" key="5">
    <source>
        <dbReference type="ARBA" id="ARBA00022603"/>
    </source>
</evidence>
<dbReference type="OrthoDB" id="9803017at2"/>
<evidence type="ECO:0000256" key="2">
    <source>
        <dbReference type="ARBA" id="ARBA00005269"/>
    </source>
</evidence>
<dbReference type="PATRIC" id="fig|947033.5.peg.1762"/>
<proteinExistence type="inferred from homology"/>
<dbReference type="Pfam" id="PF03602">
    <property type="entry name" value="Cons_hypoth95"/>
    <property type="match status" value="1"/>
</dbReference>
<dbReference type="PROSITE" id="PS00092">
    <property type="entry name" value="N6_MTASE"/>
    <property type="match status" value="1"/>
</dbReference>
<accession>A0A0W0ZHK4</accession>
<keyword evidence="8" id="KW-0698">rRNA processing</keyword>
<dbReference type="Gene3D" id="3.40.50.150">
    <property type="entry name" value="Vaccinia Virus protein VP39"/>
    <property type="match status" value="1"/>
</dbReference>
<evidence type="ECO:0000256" key="3">
    <source>
        <dbReference type="ARBA" id="ARBA00012141"/>
    </source>
</evidence>
<dbReference type="PANTHER" id="PTHR43542:SF1">
    <property type="entry name" value="METHYLTRANSFERASE"/>
    <property type="match status" value="1"/>
</dbReference>
<dbReference type="STRING" id="947033.Lste_1663"/>
<dbReference type="InterPro" id="IPR029063">
    <property type="entry name" value="SAM-dependent_MTases_sf"/>
</dbReference>
<comment type="catalytic activity">
    <reaction evidence="7 8">
        <text>guanosine(966) in 16S rRNA + S-adenosyl-L-methionine = N(2)-methylguanosine(966) in 16S rRNA + S-adenosyl-L-homocysteine + H(+)</text>
        <dbReference type="Rhea" id="RHEA:23548"/>
        <dbReference type="Rhea" id="RHEA-COMP:10211"/>
        <dbReference type="Rhea" id="RHEA-COMP:10212"/>
        <dbReference type="ChEBI" id="CHEBI:15378"/>
        <dbReference type="ChEBI" id="CHEBI:57856"/>
        <dbReference type="ChEBI" id="CHEBI:59789"/>
        <dbReference type="ChEBI" id="CHEBI:74269"/>
        <dbReference type="ChEBI" id="CHEBI:74481"/>
        <dbReference type="EC" id="2.1.1.171"/>
    </reaction>
</comment>
<dbReference type="EC" id="2.1.1.171" evidence="3 8"/>
<dbReference type="RefSeq" id="WP_058510590.1">
    <property type="nucleotide sequence ID" value="NZ_LNYY01000019.1"/>
</dbReference>
<organism evidence="9 10">
    <name type="scientific">Legionella steelei</name>
    <dbReference type="NCBI Taxonomy" id="947033"/>
    <lineage>
        <taxon>Bacteria</taxon>
        <taxon>Pseudomonadati</taxon>
        <taxon>Pseudomonadota</taxon>
        <taxon>Gammaproteobacteria</taxon>
        <taxon>Legionellales</taxon>
        <taxon>Legionellaceae</taxon>
        <taxon>Legionella</taxon>
    </lineage>
</organism>
<comment type="caution">
    <text evidence="9">The sequence shown here is derived from an EMBL/GenBank/DDBJ whole genome shotgun (WGS) entry which is preliminary data.</text>
</comment>
<dbReference type="Proteomes" id="UP000054926">
    <property type="component" value="Unassembled WGS sequence"/>
</dbReference>
<sequence>MKQVIRIIGGMYRGKKLHFPDVEGLRPTPDRVRETLFNWLMHDIREAHCLDAFSGSGALGLEAFSRGAARVVFLEQSPKAHASLQKIIAAFNSPKLKLLQTDAIQYLQRVQEEFDIIFLDPPFAQTYLPQCIAYIAQSNILKRGGLVYVESPSMLHLDEKIWRQIKLKQAGQVVYALFEKLI</sequence>
<name>A0A0W0ZHK4_9GAMM</name>
<dbReference type="InterPro" id="IPR004398">
    <property type="entry name" value="RNA_MeTrfase_RsmD"/>
</dbReference>
<evidence type="ECO:0000256" key="4">
    <source>
        <dbReference type="ARBA" id="ARBA00013682"/>
    </source>
</evidence>
<dbReference type="PIRSF" id="PIRSF004553">
    <property type="entry name" value="CHP00095"/>
    <property type="match status" value="1"/>
</dbReference>
<dbReference type="PANTHER" id="PTHR43542">
    <property type="entry name" value="METHYLTRANSFERASE"/>
    <property type="match status" value="1"/>
</dbReference>
<dbReference type="NCBIfam" id="TIGR00095">
    <property type="entry name" value="16S rRNA (guanine(966)-N(2))-methyltransferase RsmD"/>
    <property type="match status" value="1"/>
</dbReference>
<reference evidence="9 10" key="1">
    <citation type="submission" date="2015-11" db="EMBL/GenBank/DDBJ databases">
        <title>Genomic analysis of 38 Legionella species identifies large and diverse effector repertoires.</title>
        <authorList>
            <person name="Burstein D."/>
            <person name="Amaro F."/>
            <person name="Zusman T."/>
            <person name="Lifshitz Z."/>
            <person name="Cohen O."/>
            <person name="Gilbert J.A."/>
            <person name="Pupko T."/>
            <person name="Shuman H.A."/>
            <person name="Segal G."/>
        </authorList>
    </citation>
    <scope>NUCLEOTIDE SEQUENCE [LARGE SCALE GENOMIC DNA]</scope>
    <source>
        <strain evidence="9 10">IMVS3376</strain>
    </source>
</reference>
<evidence type="ECO:0000256" key="6">
    <source>
        <dbReference type="ARBA" id="ARBA00022679"/>
    </source>
</evidence>
<evidence type="ECO:0000256" key="7">
    <source>
        <dbReference type="ARBA" id="ARBA00048326"/>
    </source>
</evidence>
<evidence type="ECO:0000313" key="10">
    <source>
        <dbReference type="Proteomes" id="UP000054926"/>
    </source>
</evidence>
<comment type="similarity">
    <text evidence="2 8">Belongs to the methyltransferase superfamily. RsmD family.</text>
</comment>
<comment type="function">
    <text evidence="1 8">Specifically methylates the guanine in position 966 of 16S rRNA in the assembled 30S particle.</text>
</comment>
<dbReference type="SUPFAM" id="SSF53335">
    <property type="entry name" value="S-adenosyl-L-methionine-dependent methyltransferases"/>
    <property type="match status" value="1"/>
</dbReference>
<evidence type="ECO:0000256" key="1">
    <source>
        <dbReference type="ARBA" id="ARBA00002649"/>
    </source>
</evidence>
<dbReference type="EMBL" id="LNYY01000019">
    <property type="protein sequence ID" value="KTD68505.1"/>
    <property type="molecule type" value="Genomic_DNA"/>
</dbReference>
<keyword evidence="6 8" id="KW-0808">Transferase</keyword>
<keyword evidence="5 8" id="KW-0489">Methyltransferase</keyword>
<dbReference type="GO" id="GO:0003676">
    <property type="term" value="F:nucleic acid binding"/>
    <property type="evidence" value="ECO:0007669"/>
    <property type="project" value="InterPro"/>
</dbReference>